<dbReference type="SMART" id="SM00236">
    <property type="entry name" value="fCBD"/>
    <property type="match status" value="1"/>
</dbReference>
<gene>
    <name evidence="4" type="ORF">NKR23_g4282</name>
</gene>
<dbReference type="EMBL" id="JANBVO010000010">
    <property type="protein sequence ID" value="KAJ9149472.1"/>
    <property type="molecule type" value="Genomic_DNA"/>
</dbReference>
<proteinExistence type="predicted"/>
<dbReference type="InterPro" id="IPR000254">
    <property type="entry name" value="CBD"/>
</dbReference>
<dbReference type="Pfam" id="PF00657">
    <property type="entry name" value="Lipase_GDSL"/>
    <property type="match status" value="1"/>
</dbReference>
<feature type="signal peptide" evidence="2">
    <location>
        <begin position="1"/>
        <end position="19"/>
    </location>
</feature>
<dbReference type="GO" id="GO:0030248">
    <property type="term" value="F:cellulose binding"/>
    <property type="evidence" value="ECO:0007669"/>
    <property type="project" value="InterPro"/>
</dbReference>
<comment type="caution">
    <text evidence="4">The sequence shown here is derived from an EMBL/GenBank/DDBJ whole genome shotgun (WGS) entry which is preliminary data.</text>
</comment>
<dbReference type="GO" id="GO:0016788">
    <property type="term" value="F:hydrolase activity, acting on ester bonds"/>
    <property type="evidence" value="ECO:0007669"/>
    <property type="project" value="InterPro"/>
</dbReference>
<evidence type="ECO:0000256" key="2">
    <source>
        <dbReference type="SAM" id="SignalP"/>
    </source>
</evidence>
<evidence type="ECO:0000313" key="5">
    <source>
        <dbReference type="Proteomes" id="UP001174694"/>
    </source>
</evidence>
<evidence type="ECO:0000256" key="1">
    <source>
        <dbReference type="ARBA" id="ARBA00022729"/>
    </source>
</evidence>
<reference evidence="4" key="1">
    <citation type="submission" date="2022-07" db="EMBL/GenBank/DDBJ databases">
        <title>Fungi with potential for degradation of polypropylene.</title>
        <authorList>
            <person name="Gostincar C."/>
        </authorList>
    </citation>
    <scope>NUCLEOTIDE SEQUENCE</scope>
    <source>
        <strain evidence="4">EXF-13308</strain>
    </source>
</reference>
<dbReference type="PROSITE" id="PS51164">
    <property type="entry name" value="CBM1_2"/>
    <property type="match status" value="1"/>
</dbReference>
<dbReference type="AlphaFoldDB" id="A0AA38RIU7"/>
<organism evidence="4 5">
    <name type="scientific">Pleurostoma richardsiae</name>
    <dbReference type="NCBI Taxonomy" id="41990"/>
    <lineage>
        <taxon>Eukaryota</taxon>
        <taxon>Fungi</taxon>
        <taxon>Dikarya</taxon>
        <taxon>Ascomycota</taxon>
        <taxon>Pezizomycotina</taxon>
        <taxon>Sordariomycetes</taxon>
        <taxon>Sordariomycetidae</taxon>
        <taxon>Calosphaeriales</taxon>
        <taxon>Pleurostomataceae</taxon>
        <taxon>Pleurostoma</taxon>
    </lineage>
</organism>
<dbReference type="SUPFAM" id="SSF52266">
    <property type="entry name" value="SGNH hydrolase"/>
    <property type="match status" value="1"/>
</dbReference>
<sequence length="379" mass="39918">MASLATTIVFALLTSRARAESQVPLWGQCGGIGYTGSTDCTTSAICTSYNPYYFQCIPGITIPTSSVPNKPSSTITSVTLTTLSTTTTSKSSSFPSSTSSAPGSVITGTKYLITFGDSYSQTGFDVTSTKPSAANPLGNPTLPGWTASGGLNWVGFLVSQLNTSLTLSYNFAYGGATTDASLVQPYTSTVLSFVDQVSQFSSSIASHPSYAPWTAANTLVGVWMGVNDVGNSYWLANETTLLGQIMDRYFEQLQILYDAGARDFVLLSVPPITKTPMMVQQSADARATEDKVIAQYNALLAARLASFSSANSGVTGKVVDTSVPFNTAIANPTAYGAPDATCYNSDGTSCLWFNDYHPGIAINKLVAQAVADAWKGSFF</sequence>
<dbReference type="InterPro" id="IPR036514">
    <property type="entry name" value="SGNH_hydro_sf"/>
</dbReference>
<dbReference type="Gene3D" id="3.40.50.1110">
    <property type="entry name" value="SGNH hydrolase"/>
    <property type="match status" value="1"/>
</dbReference>
<dbReference type="SUPFAM" id="SSF57180">
    <property type="entry name" value="Cellulose-binding domain"/>
    <property type="match status" value="1"/>
</dbReference>
<dbReference type="Pfam" id="PF00734">
    <property type="entry name" value="CBM_1"/>
    <property type="match status" value="1"/>
</dbReference>
<feature type="chain" id="PRO_5041347339" evidence="2">
    <location>
        <begin position="20"/>
        <end position="379"/>
    </location>
</feature>
<dbReference type="InterPro" id="IPR001087">
    <property type="entry name" value="GDSL"/>
</dbReference>
<protein>
    <submittedName>
        <fullName evidence="4">Carbohydrate esterase family 16 protein</fullName>
    </submittedName>
</protein>
<keyword evidence="1 2" id="KW-0732">Signal</keyword>
<dbReference type="PROSITE" id="PS00562">
    <property type="entry name" value="CBM1_1"/>
    <property type="match status" value="1"/>
</dbReference>
<dbReference type="PANTHER" id="PTHR45642:SF139">
    <property type="entry name" value="SGNH HYDROLASE-TYPE ESTERASE DOMAIN-CONTAINING PROTEIN"/>
    <property type="match status" value="1"/>
</dbReference>
<accession>A0AA38RIU7</accession>
<dbReference type="Proteomes" id="UP001174694">
    <property type="component" value="Unassembled WGS sequence"/>
</dbReference>
<dbReference type="CDD" id="cd01846">
    <property type="entry name" value="fatty_acyltransferase_like"/>
    <property type="match status" value="1"/>
</dbReference>
<evidence type="ECO:0000259" key="3">
    <source>
        <dbReference type="PROSITE" id="PS51164"/>
    </source>
</evidence>
<name>A0AA38RIU7_9PEZI</name>
<feature type="domain" description="CBM1" evidence="3">
    <location>
        <begin position="21"/>
        <end position="57"/>
    </location>
</feature>
<dbReference type="GO" id="GO:0005975">
    <property type="term" value="P:carbohydrate metabolic process"/>
    <property type="evidence" value="ECO:0007669"/>
    <property type="project" value="InterPro"/>
</dbReference>
<evidence type="ECO:0000313" key="4">
    <source>
        <dbReference type="EMBL" id="KAJ9149472.1"/>
    </source>
</evidence>
<dbReference type="PANTHER" id="PTHR45642">
    <property type="entry name" value="GDSL ESTERASE/LIPASE EXL3"/>
    <property type="match status" value="1"/>
</dbReference>
<keyword evidence="5" id="KW-1185">Reference proteome</keyword>
<dbReference type="InterPro" id="IPR035971">
    <property type="entry name" value="CBD_sf"/>
</dbReference>
<dbReference type="InterPro" id="IPR050592">
    <property type="entry name" value="GDSL_lipolytic_enzyme"/>
</dbReference>
<dbReference type="GO" id="GO:0005576">
    <property type="term" value="C:extracellular region"/>
    <property type="evidence" value="ECO:0007669"/>
    <property type="project" value="InterPro"/>
</dbReference>